<accession>A0A9D4I3X5</accession>
<sequence length="139" mass="16173">MVYLQVILKVAGRVDLVEKVIEFFREMGNTLYFYPATAEPENGYKYVKMHVHGKDFSNCTSQYIEDLRNRLSRVLFVPNQYVVIVWIEPSSSLLITFMVPAKYVELMERRLIGGDTYSELHVLGIDIIQIGEKAFNWTN</sequence>
<dbReference type="EMBL" id="JAIWYP010000010">
    <property type="protein sequence ID" value="KAH3746588.1"/>
    <property type="molecule type" value="Genomic_DNA"/>
</dbReference>
<name>A0A9D4I3X5_DREPO</name>
<protein>
    <submittedName>
        <fullName evidence="1">Uncharacterized protein</fullName>
    </submittedName>
</protein>
<evidence type="ECO:0000313" key="2">
    <source>
        <dbReference type="Proteomes" id="UP000828390"/>
    </source>
</evidence>
<comment type="caution">
    <text evidence="1">The sequence shown here is derived from an EMBL/GenBank/DDBJ whole genome shotgun (WGS) entry which is preliminary data.</text>
</comment>
<organism evidence="1 2">
    <name type="scientific">Dreissena polymorpha</name>
    <name type="common">Zebra mussel</name>
    <name type="synonym">Mytilus polymorpha</name>
    <dbReference type="NCBI Taxonomy" id="45954"/>
    <lineage>
        <taxon>Eukaryota</taxon>
        <taxon>Metazoa</taxon>
        <taxon>Spiralia</taxon>
        <taxon>Lophotrochozoa</taxon>
        <taxon>Mollusca</taxon>
        <taxon>Bivalvia</taxon>
        <taxon>Autobranchia</taxon>
        <taxon>Heteroconchia</taxon>
        <taxon>Euheterodonta</taxon>
        <taxon>Imparidentia</taxon>
        <taxon>Neoheterodontei</taxon>
        <taxon>Myida</taxon>
        <taxon>Dreissenoidea</taxon>
        <taxon>Dreissenidae</taxon>
        <taxon>Dreissena</taxon>
    </lineage>
</organism>
<keyword evidence="2" id="KW-1185">Reference proteome</keyword>
<dbReference type="AlphaFoldDB" id="A0A9D4I3X5"/>
<reference evidence="1" key="1">
    <citation type="journal article" date="2019" name="bioRxiv">
        <title>The Genome of the Zebra Mussel, Dreissena polymorpha: A Resource for Invasive Species Research.</title>
        <authorList>
            <person name="McCartney M.A."/>
            <person name="Auch B."/>
            <person name="Kono T."/>
            <person name="Mallez S."/>
            <person name="Zhang Y."/>
            <person name="Obille A."/>
            <person name="Becker A."/>
            <person name="Abrahante J.E."/>
            <person name="Garbe J."/>
            <person name="Badalamenti J.P."/>
            <person name="Herman A."/>
            <person name="Mangelson H."/>
            <person name="Liachko I."/>
            <person name="Sullivan S."/>
            <person name="Sone E.D."/>
            <person name="Koren S."/>
            <person name="Silverstein K.A.T."/>
            <person name="Beckman K.B."/>
            <person name="Gohl D.M."/>
        </authorList>
    </citation>
    <scope>NUCLEOTIDE SEQUENCE</scope>
    <source>
        <strain evidence="1">Duluth1</strain>
        <tissue evidence="1">Whole animal</tissue>
    </source>
</reference>
<evidence type="ECO:0000313" key="1">
    <source>
        <dbReference type="EMBL" id="KAH3746588.1"/>
    </source>
</evidence>
<reference evidence="1" key="2">
    <citation type="submission" date="2020-11" db="EMBL/GenBank/DDBJ databases">
        <authorList>
            <person name="McCartney M.A."/>
            <person name="Auch B."/>
            <person name="Kono T."/>
            <person name="Mallez S."/>
            <person name="Becker A."/>
            <person name="Gohl D.M."/>
            <person name="Silverstein K.A.T."/>
            <person name="Koren S."/>
            <person name="Bechman K.B."/>
            <person name="Herman A."/>
            <person name="Abrahante J.E."/>
            <person name="Garbe J."/>
        </authorList>
    </citation>
    <scope>NUCLEOTIDE SEQUENCE</scope>
    <source>
        <strain evidence="1">Duluth1</strain>
        <tissue evidence="1">Whole animal</tissue>
    </source>
</reference>
<proteinExistence type="predicted"/>
<gene>
    <name evidence="1" type="ORF">DPMN_180997</name>
</gene>
<dbReference type="Proteomes" id="UP000828390">
    <property type="component" value="Unassembled WGS sequence"/>
</dbReference>